<evidence type="ECO:0000256" key="4">
    <source>
        <dbReference type="ARBA" id="ARBA00022989"/>
    </source>
</evidence>
<evidence type="ECO:0000313" key="12">
    <source>
        <dbReference type="EMBL" id="SPQ98650.1"/>
    </source>
</evidence>
<evidence type="ECO:0000313" key="11">
    <source>
        <dbReference type="EMBL" id="CEO99099.1"/>
    </source>
</evidence>
<evidence type="ECO:0000256" key="3">
    <source>
        <dbReference type="ARBA" id="ARBA00022692"/>
    </source>
</evidence>
<feature type="transmembrane region" description="Helical" evidence="8">
    <location>
        <begin position="267"/>
        <end position="285"/>
    </location>
</feature>
<evidence type="ECO:0000256" key="5">
    <source>
        <dbReference type="ARBA" id="ARBA00023136"/>
    </source>
</evidence>
<dbReference type="AlphaFoldDB" id="A0A0G4IVG8"/>
<feature type="transmembrane region" description="Helical" evidence="8">
    <location>
        <begin position="297"/>
        <end position="317"/>
    </location>
</feature>
<dbReference type="Proteomes" id="UP000039324">
    <property type="component" value="Unassembled WGS sequence"/>
</dbReference>
<dbReference type="GO" id="GO:0005783">
    <property type="term" value="C:endoplasmic reticulum"/>
    <property type="evidence" value="ECO:0007669"/>
    <property type="project" value="TreeGrafter"/>
</dbReference>
<feature type="transmembrane region" description="Helical" evidence="8">
    <location>
        <begin position="7"/>
        <end position="26"/>
    </location>
</feature>
<feature type="domain" description="Palmitoyltransferase DHHC" evidence="10">
    <location>
        <begin position="221"/>
        <end position="334"/>
    </location>
</feature>
<proteinExistence type="inferred from homology"/>
<keyword evidence="4 8" id="KW-1133">Transmembrane helix</keyword>
<dbReference type="PANTHER" id="PTHR22883:SF23">
    <property type="entry name" value="PALMITOYLTRANSFERASE ZDHHC6"/>
    <property type="match status" value="1"/>
</dbReference>
<keyword evidence="5 8" id="KW-0472">Membrane</keyword>
<keyword evidence="6 8" id="KW-0012">Acyltransferase</keyword>
<dbReference type="GO" id="GO:0016020">
    <property type="term" value="C:membrane"/>
    <property type="evidence" value="ECO:0007669"/>
    <property type="project" value="UniProtKB-SubCell"/>
</dbReference>
<dbReference type="EC" id="2.3.1.225" evidence="8"/>
<evidence type="ECO:0000256" key="1">
    <source>
        <dbReference type="ARBA" id="ARBA00004141"/>
    </source>
</evidence>
<keyword evidence="13" id="KW-1185">Reference proteome</keyword>
<gene>
    <name evidence="11" type="ORF">PBRA_007213</name>
    <name evidence="12" type="ORF">PLBR_LOCUS5865</name>
</gene>
<keyword evidence="2 8" id="KW-0808">Transferase</keyword>
<comment type="domain">
    <text evidence="8">The DHHC domain is required for palmitoyltransferase activity.</text>
</comment>
<geneLocation type="mitochondrion" evidence="12"/>
<feature type="transmembrane region" description="Helical" evidence="8">
    <location>
        <begin position="32"/>
        <end position="53"/>
    </location>
</feature>
<comment type="subcellular location">
    <subcellularLocation>
        <location evidence="1">Membrane</location>
        <topology evidence="1">Multi-pass membrane protein</topology>
    </subcellularLocation>
</comment>
<evidence type="ECO:0000256" key="7">
    <source>
        <dbReference type="ARBA" id="ARBA00038298"/>
    </source>
</evidence>
<organism evidence="11 13">
    <name type="scientific">Plasmodiophora brassicae</name>
    <name type="common">Clubroot disease agent</name>
    <dbReference type="NCBI Taxonomy" id="37360"/>
    <lineage>
        <taxon>Eukaryota</taxon>
        <taxon>Sar</taxon>
        <taxon>Rhizaria</taxon>
        <taxon>Endomyxa</taxon>
        <taxon>Phytomyxea</taxon>
        <taxon>Plasmodiophorida</taxon>
        <taxon>Plasmodiophoridae</taxon>
        <taxon>Plasmodiophora</taxon>
    </lineage>
</organism>
<dbReference type="STRING" id="37360.A0A0G4IVG8"/>
<evidence type="ECO:0000259" key="10">
    <source>
        <dbReference type="Pfam" id="PF01529"/>
    </source>
</evidence>
<dbReference type="InterPro" id="IPR001594">
    <property type="entry name" value="Palmitoyltrfase_DHHC"/>
</dbReference>
<evidence type="ECO:0000256" key="2">
    <source>
        <dbReference type="ARBA" id="ARBA00022679"/>
    </source>
</evidence>
<dbReference type="Proteomes" id="UP000290189">
    <property type="component" value="Unassembled WGS sequence"/>
</dbReference>
<protein>
    <recommendedName>
        <fullName evidence="8">Palmitoyltransferase</fullName>
        <ecNumber evidence="8">2.3.1.225</ecNumber>
    </recommendedName>
</protein>
<dbReference type="PROSITE" id="PS50216">
    <property type="entry name" value="DHHC"/>
    <property type="match status" value="1"/>
</dbReference>
<dbReference type="GO" id="GO:0006612">
    <property type="term" value="P:protein targeting to membrane"/>
    <property type="evidence" value="ECO:0007669"/>
    <property type="project" value="TreeGrafter"/>
</dbReference>
<dbReference type="InterPro" id="IPR039859">
    <property type="entry name" value="PFA4/ZDH16/20/ERF2-like"/>
</dbReference>
<evidence type="ECO:0000313" key="13">
    <source>
        <dbReference type="Proteomes" id="UP000039324"/>
    </source>
</evidence>
<evidence type="ECO:0000256" key="6">
    <source>
        <dbReference type="ARBA" id="ARBA00023315"/>
    </source>
</evidence>
<dbReference type="GO" id="GO:0019706">
    <property type="term" value="F:protein-cysteine S-palmitoyltransferase activity"/>
    <property type="evidence" value="ECO:0007669"/>
    <property type="project" value="UniProtKB-EC"/>
</dbReference>
<reference evidence="11 13" key="1">
    <citation type="submission" date="2015-02" db="EMBL/GenBank/DDBJ databases">
        <authorList>
            <person name="Chooi Y.-H."/>
        </authorList>
    </citation>
    <scope>NUCLEOTIDE SEQUENCE [LARGE SCALE GENOMIC DNA]</scope>
    <source>
        <strain evidence="11">E3</strain>
    </source>
</reference>
<dbReference type="OrthoDB" id="9909019at2759"/>
<keyword evidence="12" id="KW-0496">Mitochondrion</keyword>
<dbReference type="PANTHER" id="PTHR22883">
    <property type="entry name" value="ZINC FINGER DHHC DOMAIN CONTAINING PROTEIN"/>
    <property type="match status" value="1"/>
</dbReference>
<dbReference type="EMBL" id="OVEO01000010">
    <property type="protein sequence ID" value="SPQ98650.1"/>
    <property type="molecule type" value="Genomic_DNA"/>
</dbReference>
<sequence length="367" mass="39906">MGTAVFVCVRVGAIATLLYAVAVVATTVRSRLVAGIILVELALAVTALIRVLTVDHTLPKAWRAWDGTAGSAPETPEFAEQTADPASRPATTSAGMAKAMQMARAQLVDLQSGKDVARRVRQVDHSRTAGEFAAHGILVVDNDDDDGDALFPGVEWVSSAHADSGKDSVSIDIDGQAGRQAGTALTMESTGIELVPLFAPGAPALDDDHHHHRGAVDMCTKGCNSYRPPRTHHCRQCNTCVMRMNHHCKVLATCIGIANHRYYLQMLFYLMHASLLYLAYSIATASDWMLSWTPTSIVTGVNVVNAMACLAITALIYQEQFRMLMTNDTQFDRMLAHSRVGLYRKASPLENMQVVLGRSYIRWALPL</sequence>
<evidence type="ECO:0000313" key="14">
    <source>
        <dbReference type="Proteomes" id="UP000290189"/>
    </source>
</evidence>
<evidence type="ECO:0000256" key="9">
    <source>
        <dbReference type="SAM" id="MobiDB-lite"/>
    </source>
</evidence>
<reference evidence="12 14" key="2">
    <citation type="submission" date="2018-03" db="EMBL/GenBank/DDBJ databases">
        <authorList>
            <person name="Fogelqvist J."/>
        </authorList>
    </citation>
    <scope>NUCLEOTIDE SEQUENCE [LARGE SCALE GENOMIC DNA]</scope>
</reference>
<keyword evidence="3 8" id="KW-0812">Transmembrane</keyword>
<dbReference type="GO" id="GO:0005794">
    <property type="term" value="C:Golgi apparatus"/>
    <property type="evidence" value="ECO:0007669"/>
    <property type="project" value="TreeGrafter"/>
</dbReference>
<evidence type="ECO:0000256" key="8">
    <source>
        <dbReference type="RuleBase" id="RU079119"/>
    </source>
</evidence>
<comment type="catalytic activity">
    <reaction evidence="8">
        <text>L-cysteinyl-[protein] + hexadecanoyl-CoA = S-hexadecanoyl-L-cysteinyl-[protein] + CoA</text>
        <dbReference type="Rhea" id="RHEA:36683"/>
        <dbReference type="Rhea" id="RHEA-COMP:10131"/>
        <dbReference type="Rhea" id="RHEA-COMP:11032"/>
        <dbReference type="ChEBI" id="CHEBI:29950"/>
        <dbReference type="ChEBI" id="CHEBI:57287"/>
        <dbReference type="ChEBI" id="CHEBI:57379"/>
        <dbReference type="ChEBI" id="CHEBI:74151"/>
        <dbReference type="EC" id="2.3.1.225"/>
    </reaction>
</comment>
<dbReference type="EMBL" id="CDSF01000089">
    <property type="protein sequence ID" value="CEO99099.1"/>
    <property type="molecule type" value="Genomic_DNA"/>
</dbReference>
<comment type="similarity">
    <text evidence="7">Belongs to the DHHC palmitoyltransferase family. PFA5 subfamily.</text>
</comment>
<dbReference type="Pfam" id="PF01529">
    <property type="entry name" value="DHHC"/>
    <property type="match status" value="1"/>
</dbReference>
<feature type="region of interest" description="Disordered" evidence="9">
    <location>
        <begin position="69"/>
        <end position="91"/>
    </location>
</feature>
<accession>A0A0G4IVG8</accession>
<name>A0A0G4IVG8_PLABS</name>